<dbReference type="EMBL" id="CM047943">
    <property type="protein sequence ID" value="KAI9900110.1"/>
    <property type="molecule type" value="Genomic_DNA"/>
</dbReference>
<gene>
    <name evidence="1" type="ORF">N3K66_004372</name>
</gene>
<reference evidence="1" key="1">
    <citation type="submission" date="2022-10" db="EMBL/GenBank/DDBJ databases">
        <title>Complete Genome of Trichothecium roseum strain YXFP-22015, a Plant Pathogen Isolated from Citrus.</title>
        <authorList>
            <person name="Wang Y."/>
            <person name="Zhu L."/>
        </authorList>
    </citation>
    <scope>NUCLEOTIDE SEQUENCE</scope>
    <source>
        <strain evidence="1">YXFP-22015</strain>
    </source>
</reference>
<evidence type="ECO:0000313" key="2">
    <source>
        <dbReference type="Proteomes" id="UP001163324"/>
    </source>
</evidence>
<sequence>MITIVGGVRTVPLTLDSYETGSIGGILQMPYFNERFGTETAETGGNRGITDMEEACILSAFTGASFVGALVSAGFSDWVGRKATLLMGCGTFMLGIYLATISRDIPQFCGGRVFAGLGIGFVSALVPLYQSEMSPKWCRGLVVGAYHMWITIGIIFAASVNHNIKDRTDASSYRIPIAIQLIWGFALSVVAMCMPESPRYFIMKGKDEQAAWALGMLRRLDPNHQAIAADVREIKANFEFMRKRGETAYARAFTPPILKRQLAGMGLQALQQLSGINFLFYYGTKYFEYPHIASTFTIVMVTTGINVASALVGLVAIETWGRRPLVLFGAAGMALSQLCIAISRYMASAQDNHGEMVVTNLHGQRVAVAFACIFVFAFSATWGPVAWVMSAEIFPMQTRAKSTSLTTATHWLFSWAVTFTSPYIVEDGDGRANLQSKVFFIWSGLSFASIIFAYFAAYETANLSLEQIDSLYHEIRVARNSPKWTPTRHWDNQNAKNDDIALEELGPNQEADRPGNQPVDQADRQADRQAENQQAPPSPDHDPEAVPGFQTYSVSSWGDALETIRESELPLSEPEPHPGQLQILEHQRSPKAVRAPPMQPKLSPKRNATITILEGNSNGNRKGKRRRVEQ</sequence>
<dbReference type="Proteomes" id="UP001163324">
    <property type="component" value="Chromosome 4"/>
</dbReference>
<proteinExistence type="predicted"/>
<keyword evidence="2" id="KW-1185">Reference proteome</keyword>
<organism evidence="1 2">
    <name type="scientific">Trichothecium roseum</name>
    <dbReference type="NCBI Taxonomy" id="47278"/>
    <lineage>
        <taxon>Eukaryota</taxon>
        <taxon>Fungi</taxon>
        <taxon>Dikarya</taxon>
        <taxon>Ascomycota</taxon>
        <taxon>Pezizomycotina</taxon>
        <taxon>Sordariomycetes</taxon>
        <taxon>Hypocreomycetidae</taxon>
        <taxon>Hypocreales</taxon>
        <taxon>Hypocreales incertae sedis</taxon>
        <taxon>Trichothecium</taxon>
    </lineage>
</organism>
<comment type="caution">
    <text evidence="1">The sequence shown here is derived from an EMBL/GenBank/DDBJ whole genome shotgun (WGS) entry which is preliminary data.</text>
</comment>
<accession>A0ACC0V2H5</accession>
<protein>
    <submittedName>
        <fullName evidence="1">Uncharacterized protein</fullName>
    </submittedName>
</protein>
<evidence type="ECO:0000313" key="1">
    <source>
        <dbReference type="EMBL" id="KAI9900110.1"/>
    </source>
</evidence>
<name>A0ACC0V2H5_9HYPO</name>